<dbReference type="Gene3D" id="3.40.50.150">
    <property type="entry name" value="Vaccinia Virus protein VP39"/>
    <property type="match status" value="1"/>
</dbReference>
<dbReference type="InterPro" id="IPR029063">
    <property type="entry name" value="SAM-dependent_MTases_sf"/>
</dbReference>
<dbReference type="SUPFAM" id="SSF53335">
    <property type="entry name" value="S-adenosyl-L-methionine-dependent methyltransferases"/>
    <property type="match status" value="1"/>
</dbReference>
<protein>
    <submittedName>
        <fullName evidence="1">Uncharacterized protein</fullName>
    </submittedName>
</protein>
<organism evidence="1 2">
    <name type="scientific">Batrachochytrium salamandrivorans</name>
    <dbReference type="NCBI Taxonomy" id="1357716"/>
    <lineage>
        <taxon>Eukaryota</taxon>
        <taxon>Fungi</taxon>
        <taxon>Fungi incertae sedis</taxon>
        <taxon>Chytridiomycota</taxon>
        <taxon>Chytridiomycota incertae sedis</taxon>
        <taxon>Chytridiomycetes</taxon>
        <taxon>Rhizophydiales</taxon>
        <taxon>Rhizophydiales incertae sedis</taxon>
        <taxon>Batrachochytrium</taxon>
    </lineage>
</organism>
<dbReference type="InterPro" id="IPR019410">
    <property type="entry name" value="Methyltransf_16"/>
</dbReference>
<gene>
    <name evidence="1" type="ORF">BASA50_000580</name>
</gene>
<accession>A0ABQ8ETN5</accession>
<proteinExistence type="predicted"/>
<dbReference type="Pfam" id="PF10294">
    <property type="entry name" value="Methyltransf_16"/>
    <property type="match status" value="1"/>
</dbReference>
<dbReference type="EMBL" id="JAFCIX010000574">
    <property type="protein sequence ID" value="KAH6586406.1"/>
    <property type="molecule type" value="Genomic_DNA"/>
</dbReference>
<reference evidence="1 2" key="1">
    <citation type="submission" date="2021-02" db="EMBL/GenBank/DDBJ databases">
        <title>Variation within the Batrachochytrium salamandrivorans European outbreak.</title>
        <authorList>
            <person name="Kelly M."/>
            <person name="Pasmans F."/>
            <person name="Shea T.P."/>
            <person name="Munoz J.F."/>
            <person name="Carranza S."/>
            <person name="Cuomo C.A."/>
            <person name="Martel A."/>
        </authorList>
    </citation>
    <scope>NUCLEOTIDE SEQUENCE [LARGE SCALE GENOMIC DNA]</scope>
    <source>
        <strain evidence="1 2">AMFP18/2</strain>
    </source>
</reference>
<sequence length="361" mass="39019">MGTRYDNRVLAARLADFFQVAYQAVSIHIVEIPPGSPCRKQAGWLATARAMPDTFGIFETGFSVLFDVPEINLGGPGSLVPIRIPGLTTPIDLLIPNSDAKNTWLYAHHVWKASILLSRLMVIAENDPCAPDVAMGSFKGKTVLELGAGTGLPSIIAVKLGAQRVVVSDYPDETILKTLSYNMSCNLQGSASGLWAVAGHIWGTSTTELLTAGQAPLAITSSGLTEKVVPSASVPLNGEVLLVNGVVHTLFDIILLADTFWMEHQHDNLLADIKSLLSPSGIVWAVAGLHTGISVMRRFFEKAQRDHGLKVDLAMVVLVPIGSGSGEDIPWNTVPLETIGDIPDTIEERKRFLFVYRMSWK</sequence>
<comment type="caution">
    <text evidence="1">The sequence shown here is derived from an EMBL/GenBank/DDBJ whole genome shotgun (WGS) entry which is preliminary data.</text>
</comment>
<evidence type="ECO:0000313" key="2">
    <source>
        <dbReference type="Proteomes" id="UP001648503"/>
    </source>
</evidence>
<dbReference type="PANTHER" id="PTHR14614">
    <property type="entry name" value="HEPATOCELLULAR CARCINOMA-ASSOCIATED ANTIGEN"/>
    <property type="match status" value="1"/>
</dbReference>
<dbReference type="Proteomes" id="UP001648503">
    <property type="component" value="Unassembled WGS sequence"/>
</dbReference>
<dbReference type="PANTHER" id="PTHR14614:SF104">
    <property type="entry name" value="N-METHYLTRANSFERASE, PUTATIVE (AFU_ORTHOLOGUE AFUA_1G17750)-RELATED"/>
    <property type="match status" value="1"/>
</dbReference>
<name>A0ABQ8ETN5_9FUNG</name>
<keyword evidence="2" id="KW-1185">Reference proteome</keyword>
<evidence type="ECO:0000313" key="1">
    <source>
        <dbReference type="EMBL" id="KAH6586406.1"/>
    </source>
</evidence>